<dbReference type="EMBL" id="FUWJ01000015">
    <property type="protein sequence ID" value="SKA37613.1"/>
    <property type="molecule type" value="Genomic_DNA"/>
</dbReference>
<evidence type="ECO:0000256" key="1">
    <source>
        <dbReference type="SAM" id="Phobius"/>
    </source>
</evidence>
<dbReference type="NCBIfam" id="NF045611">
    <property type="entry name" value="small_CydP"/>
    <property type="match status" value="1"/>
</dbReference>
<feature type="transmembrane region" description="Helical" evidence="1">
    <location>
        <begin position="12"/>
        <end position="32"/>
    </location>
</feature>
<reference evidence="3" key="1">
    <citation type="submission" date="2017-02" db="EMBL/GenBank/DDBJ databases">
        <authorList>
            <person name="Varghese N."/>
            <person name="Submissions S."/>
        </authorList>
    </citation>
    <scope>NUCLEOTIDE SEQUENCE [LARGE SCALE GENOMIC DNA]</scope>
    <source>
        <strain evidence="3">ATCC 27094</strain>
    </source>
</reference>
<gene>
    <name evidence="2" type="ORF">SAMN02745126_05930</name>
</gene>
<organism evidence="2 3">
    <name type="scientific">Enhydrobacter aerosaccus</name>
    <dbReference type="NCBI Taxonomy" id="225324"/>
    <lineage>
        <taxon>Bacteria</taxon>
        <taxon>Pseudomonadati</taxon>
        <taxon>Pseudomonadota</taxon>
        <taxon>Alphaproteobacteria</taxon>
        <taxon>Hyphomicrobiales</taxon>
        <taxon>Enhydrobacter</taxon>
    </lineage>
</organism>
<keyword evidence="1" id="KW-0472">Membrane</keyword>
<evidence type="ECO:0000313" key="2">
    <source>
        <dbReference type="EMBL" id="SKA37613.1"/>
    </source>
</evidence>
<dbReference type="STRING" id="225324.SAMN02745126_05930"/>
<protein>
    <submittedName>
        <fullName evidence="2">Uncharacterized protein</fullName>
    </submittedName>
</protein>
<keyword evidence="1" id="KW-1133">Transmembrane helix</keyword>
<dbReference type="InterPro" id="IPR054636">
    <property type="entry name" value="CydP"/>
</dbReference>
<accession>A0A1T4TB39</accession>
<sequence>MRRSDRWLLRDISIALAAKVALLVALYFAFFATKPLLPDIAVQLFSIRGQ</sequence>
<dbReference type="AlphaFoldDB" id="A0A1T4TB39"/>
<dbReference type="Proteomes" id="UP000190092">
    <property type="component" value="Unassembled WGS sequence"/>
</dbReference>
<evidence type="ECO:0000313" key="3">
    <source>
        <dbReference type="Proteomes" id="UP000190092"/>
    </source>
</evidence>
<keyword evidence="3" id="KW-1185">Reference proteome</keyword>
<proteinExistence type="predicted"/>
<keyword evidence="1" id="KW-0812">Transmembrane</keyword>
<name>A0A1T4TB39_9HYPH</name>